<sequence>MTKILSVFAVMMVMSTTMFARKVDAPATTSATAVMKNGSTFKLFYKGVKESTVKVTIINGADQIVYKEVLRKVESFMRPYNFSNLPEGEYTIELSDDQGTHTEKVSYEKGIIEKLAHLSRIGSDNSRLMLTVANKDSKSLLVKIFNEEHVLLYSGREETQGDFAKIYNLEKVSGKVLFEITDDQGTTKTLRY</sequence>
<organism evidence="2 3">
    <name type="scientific">Chryseolinea lacunae</name>
    <dbReference type="NCBI Taxonomy" id="2801331"/>
    <lineage>
        <taxon>Bacteria</taxon>
        <taxon>Pseudomonadati</taxon>
        <taxon>Bacteroidota</taxon>
        <taxon>Cytophagia</taxon>
        <taxon>Cytophagales</taxon>
        <taxon>Fulvivirgaceae</taxon>
        <taxon>Chryseolinea</taxon>
    </lineage>
</organism>
<keyword evidence="1" id="KW-0732">Signal</keyword>
<name>A0ABS1KLM4_9BACT</name>
<dbReference type="Proteomes" id="UP000613030">
    <property type="component" value="Unassembled WGS sequence"/>
</dbReference>
<evidence type="ECO:0000313" key="3">
    <source>
        <dbReference type="Proteomes" id="UP000613030"/>
    </source>
</evidence>
<proteinExistence type="predicted"/>
<evidence type="ECO:0000313" key="2">
    <source>
        <dbReference type="EMBL" id="MBL0740117.1"/>
    </source>
</evidence>
<gene>
    <name evidence="2" type="ORF">JI741_02750</name>
</gene>
<accession>A0ABS1KLM4</accession>
<evidence type="ECO:0000256" key="1">
    <source>
        <dbReference type="SAM" id="SignalP"/>
    </source>
</evidence>
<protein>
    <submittedName>
        <fullName evidence="2">Uncharacterized protein</fullName>
    </submittedName>
</protein>
<dbReference type="EMBL" id="JAERRB010000001">
    <property type="protein sequence ID" value="MBL0740117.1"/>
    <property type="molecule type" value="Genomic_DNA"/>
</dbReference>
<dbReference type="RefSeq" id="WP_202007157.1">
    <property type="nucleotide sequence ID" value="NZ_JAERRB010000001.1"/>
</dbReference>
<comment type="caution">
    <text evidence="2">The sequence shown here is derived from an EMBL/GenBank/DDBJ whole genome shotgun (WGS) entry which is preliminary data.</text>
</comment>
<feature type="chain" id="PRO_5045873944" evidence="1">
    <location>
        <begin position="21"/>
        <end position="192"/>
    </location>
</feature>
<keyword evidence="3" id="KW-1185">Reference proteome</keyword>
<feature type="signal peptide" evidence="1">
    <location>
        <begin position="1"/>
        <end position="20"/>
    </location>
</feature>
<reference evidence="2 3" key="1">
    <citation type="submission" date="2021-01" db="EMBL/GenBank/DDBJ databases">
        <title>Chryseolinea sp. Jin1 Genome sequencing and assembly.</title>
        <authorList>
            <person name="Kim I."/>
        </authorList>
    </citation>
    <scope>NUCLEOTIDE SEQUENCE [LARGE SCALE GENOMIC DNA]</scope>
    <source>
        <strain evidence="2 3">Jin1</strain>
    </source>
</reference>